<dbReference type="Gene3D" id="3.10.450.50">
    <property type="match status" value="1"/>
</dbReference>
<dbReference type="EMBL" id="JACJVJ010000002">
    <property type="protein sequence ID" value="MBC2778751.1"/>
    <property type="molecule type" value="Genomic_DNA"/>
</dbReference>
<name>A0A842I1U9_9SPHN</name>
<accession>A0A842I1U9</accession>
<keyword evidence="1" id="KW-0732">Signal</keyword>
<reference evidence="3 4" key="1">
    <citation type="submission" date="2020-08" db="EMBL/GenBank/DDBJ databases">
        <title>Draft genome sequence of Parasphingopyxis sp. GrpM-11.</title>
        <authorList>
            <person name="Oh J."/>
            <person name="Roh D.-H."/>
        </authorList>
    </citation>
    <scope>NUCLEOTIDE SEQUENCE [LARGE SCALE GENOMIC DNA]</scope>
    <source>
        <strain evidence="3 4">GrpM-11</strain>
    </source>
</reference>
<dbReference type="SUPFAM" id="SSF54427">
    <property type="entry name" value="NTF2-like"/>
    <property type="match status" value="1"/>
</dbReference>
<proteinExistence type="predicted"/>
<feature type="chain" id="PRO_5033009304" evidence="1">
    <location>
        <begin position="22"/>
        <end position="147"/>
    </location>
</feature>
<feature type="signal peptide" evidence="1">
    <location>
        <begin position="1"/>
        <end position="21"/>
    </location>
</feature>
<sequence length="147" mass="16175">MARYFAILLMMLVMLAPPVSAQQEDGPVEAAAAAFAEMRAGWNRGDIEAALSAYRDSSDMTWVNSSGVSRGFDDFAAEMRTAYADAPETMGSYTAEILDGRALTQDSVLIVARWDISLGEERLYGGISTMLWRRIDGEWKIVLEHAS</sequence>
<evidence type="ECO:0000313" key="3">
    <source>
        <dbReference type="EMBL" id="MBC2778751.1"/>
    </source>
</evidence>
<dbReference type="InterPro" id="IPR032710">
    <property type="entry name" value="NTF2-like_dom_sf"/>
</dbReference>
<dbReference type="Proteomes" id="UP000564378">
    <property type="component" value="Unassembled WGS sequence"/>
</dbReference>
<gene>
    <name evidence="3" type="ORF">H6P80_14090</name>
</gene>
<evidence type="ECO:0000313" key="4">
    <source>
        <dbReference type="Proteomes" id="UP000564378"/>
    </source>
</evidence>
<dbReference type="Pfam" id="PF14534">
    <property type="entry name" value="DUF4440"/>
    <property type="match status" value="1"/>
</dbReference>
<keyword evidence="4" id="KW-1185">Reference proteome</keyword>
<organism evidence="3 4">
    <name type="scientific">Parasphingopyxis marina</name>
    <dbReference type="NCBI Taxonomy" id="2761622"/>
    <lineage>
        <taxon>Bacteria</taxon>
        <taxon>Pseudomonadati</taxon>
        <taxon>Pseudomonadota</taxon>
        <taxon>Alphaproteobacteria</taxon>
        <taxon>Sphingomonadales</taxon>
        <taxon>Sphingomonadaceae</taxon>
        <taxon>Parasphingopyxis</taxon>
    </lineage>
</organism>
<protein>
    <submittedName>
        <fullName evidence="3">Nuclear transport factor 2 family protein</fullName>
    </submittedName>
</protein>
<dbReference type="InterPro" id="IPR027843">
    <property type="entry name" value="DUF4440"/>
</dbReference>
<feature type="domain" description="DUF4440" evidence="2">
    <location>
        <begin position="33"/>
        <end position="141"/>
    </location>
</feature>
<dbReference type="RefSeq" id="WP_185801981.1">
    <property type="nucleotide sequence ID" value="NZ_JACJVJ010000002.1"/>
</dbReference>
<comment type="caution">
    <text evidence="3">The sequence shown here is derived from an EMBL/GenBank/DDBJ whole genome shotgun (WGS) entry which is preliminary data.</text>
</comment>
<evidence type="ECO:0000259" key="2">
    <source>
        <dbReference type="Pfam" id="PF14534"/>
    </source>
</evidence>
<evidence type="ECO:0000256" key="1">
    <source>
        <dbReference type="SAM" id="SignalP"/>
    </source>
</evidence>
<dbReference type="AlphaFoldDB" id="A0A842I1U9"/>